<name>A0AAW0IBC5_MYOGA</name>
<dbReference type="GO" id="GO:0004634">
    <property type="term" value="F:phosphopyruvate hydratase activity"/>
    <property type="evidence" value="ECO:0007669"/>
    <property type="project" value="InterPro"/>
</dbReference>
<reference evidence="1 2" key="1">
    <citation type="journal article" date="2023" name="bioRxiv">
        <title>Conserved and derived expression patterns and positive selection on dental genes reveal complex evolutionary context of ever-growing rodent molars.</title>
        <authorList>
            <person name="Calamari Z.T."/>
            <person name="Song A."/>
            <person name="Cohen E."/>
            <person name="Akter M."/>
            <person name="Roy R.D."/>
            <person name="Hallikas O."/>
            <person name="Christensen M.M."/>
            <person name="Li P."/>
            <person name="Marangoni P."/>
            <person name="Jernvall J."/>
            <person name="Klein O.D."/>
        </authorList>
    </citation>
    <scope>NUCLEOTIDE SEQUENCE [LARGE SCALE GENOMIC DNA]</scope>
    <source>
        <strain evidence="1">V071</strain>
    </source>
</reference>
<comment type="caution">
    <text evidence="1">The sequence shown here is derived from an EMBL/GenBank/DDBJ whole genome shotgun (WGS) entry which is preliminary data.</text>
</comment>
<dbReference type="InterPro" id="IPR029017">
    <property type="entry name" value="Enolase-like_N"/>
</dbReference>
<dbReference type="EMBL" id="JBBHLL010000166">
    <property type="protein sequence ID" value="KAK7811736.1"/>
    <property type="molecule type" value="Genomic_DNA"/>
</dbReference>
<dbReference type="SUPFAM" id="SSF54826">
    <property type="entry name" value="Enolase N-terminal domain-like"/>
    <property type="match status" value="1"/>
</dbReference>
<organism evidence="1 2">
    <name type="scientific">Myodes glareolus</name>
    <name type="common">Bank vole</name>
    <name type="synonym">Clethrionomys glareolus</name>
    <dbReference type="NCBI Taxonomy" id="447135"/>
    <lineage>
        <taxon>Eukaryota</taxon>
        <taxon>Metazoa</taxon>
        <taxon>Chordata</taxon>
        <taxon>Craniata</taxon>
        <taxon>Vertebrata</taxon>
        <taxon>Euteleostomi</taxon>
        <taxon>Mammalia</taxon>
        <taxon>Eutheria</taxon>
        <taxon>Euarchontoglires</taxon>
        <taxon>Glires</taxon>
        <taxon>Rodentia</taxon>
        <taxon>Myomorpha</taxon>
        <taxon>Muroidea</taxon>
        <taxon>Cricetidae</taxon>
        <taxon>Arvicolinae</taxon>
        <taxon>Myodes</taxon>
    </lineage>
</organism>
<accession>A0AAW0IBC5</accession>
<evidence type="ECO:0000313" key="2">
    <source>
        <dbReference type="Proteomes" id="UP001488838"/>
    </source>
</evidence>
<keyword evidence="2" id="KW-1185">Reference proteome</keyword>
<dbReference type="GO" id="GO:0006096">
    <property type="term" value="P:glycolytic process"/>
    <property type="evidence" value="ECO:0007669"/>
    <property type="project" value="InterPro"/>
</dbReference>
<dbReference type="Proteomes" id="UP001488838">
    <property type="component" value="Unassembled WGS sequence"/>
</dbReference>
<dbReference type="GO" id="GO:0000015">
    <property type="term" value="C:phosphopyruvate hydratase complex"/>
    <property type="evidence" value="ECO:0007669"/>
    <property type="project" value="InterPro"/>
</dbReference>
<evidence type="ECO:0000313" key="1">
    <source>
        <dbReference type="EMBL" id="KAK7811736.1"/>
    </source>
</evidence>
<dbReference type="AlphaFoldDB" id="A0AAW0IBC5"/>
<feature type="non-terminal residue" evidence="1">
    <location>
        <position position="352"/>
    </location>
</feature>
<dbReference type="InterPro" id="IPR000941">
    <property type="entry name" value="Enolase"/>
</dbReference>
<gene>
    <name evidence="1" type="ORF">U0070_004483</name>
</gene>
<dbReference type="GO" id="GO:0000287">
    <property type="term" value="F:magnesium ion binding"/>
    <property type="evidence" value="ECO:0007669"/>
    <property type="project" value="InterPro"/>
</dbReference>
<proteinExistence type="predicted"/>
<sequence>MNPQKKVCLQDQLQWLSRKGKGSKPPEAIIEHNISILRNKPHYAIGTRQRRAKASEAATDITLQCGSAELLTNGLQLESASAPSLQPLTHYCVLWYSTAMPTGASTGIYEALGLWDKEKAWHIGQGDSKASEHTSRTLHLLWLARTQMPWRREAQIQTSCMAIVGMSAVVCKGEIMEKGEDVTHASDMMKTDPVVIGKDVGLLGVLRNGKYDLDFKILDDANRFIMLACLLTCINYHYTVVSIEGPYDRMTGKPGRSPQLVQASRCLRMLSTMAINPKQTAKAIGDKVILPPAQSEQDWLSSSLCRCARGSTQRLGRPGVPPLWGETEDTFVSTWGSDNGSNDRHSTIAEAG</sequence>
<protein>
    <submittedName>
        <fullName evidence="1">Uncharacterized protein</fullName>
    </submittedName>
</protein>
<dbReference type="PRINTS" id="PR00148">
    <property type="entry name" value="ENOLASE"/>
</dbReference>